<dbReference type="EMBL" id="CASHTH010001184">
    <property type="protein sequence ID" value="CAI8012457.1"/>
    <property type="molecule type" value="Genomic_DNA"/>
</dbReference>
<dbReference type="Pfam" id="PF14559">
    <property type="entry name" value="TPR_19"/>
    <property type="match status" value="1"/>
</dbReference>
<dbReference type="InterPro" id="IPR019734">
    <property type="entry name" value="TPR_rpt"/>
</dbReference>
<feature type="repeat" description="TPR" evidence="1">
    <location>
        <begin position="182"/>
        <end position="215"/>
    </location>
</feature>
<reference evidence="2" key="1">
    <citation type="submission" date="2023-03" db="EMBL/GenBank/DDBJ databases">
        <authorList>
            <person name="Steffen K."/>
            <person name="Cardenas P."/>
        </authorList>
    </citation>
    <scope>NUCLEOTIDE SEQUENCE</scope>
</reference>
<name>A0AA35RJY9_GEOBA</name>
<comment type="caution">
    <text evidence="2">The sequence shown here is derived from an EMBL/GenBank/DDBJ whole genome shotgun (WGS) entry which is preliminary data.</text>
</comment>
<dbReference type="SUPFAM" id="SSF53448">
    <property type="entry name" value="Nucleotide-diphospho-sugar transferases"/>
    <property type="match status" value="1"/>
</dbReference>
<sequence length="397" mass="44665">MLAAEGKHRFICDADLSMPFEQVARFLASEMLEADISIGSREMPSSRRYGEPEHRQFMGRVFNLIIQVLALPGVRDSQCGFKCFKAETTTVLFERQTLAGFAFDVEILYMARQAGLEVREVPIDWYYREGSKIKKMEMTRTADKTKLRRDWSKEAIDLALKGEWQRATEVNQAILALYPDDVEAMNRLGKAYMELSEFNKARKVLADLVEKAPYNAIAKKNLARLEQLENAPSGGRQTNKQGSAPRLFIAETGKSGTTVLQRQASATLVASIAPGDPVNLVVKNNAILAYAREEEYLGQVETKLARRLSRLISGGNRYEAAVIGINDWGITIIIRETYRHPSLHNIGSFPTNARGEKRTQLNQDILKYLENADLDEDGEENNLDYAGVADFAGEWDE</sequence>
<dbReference type="InterPro" id="IPR011990">
    <property type="entry name" value="TPR-like_helical_dom_sf"/>
</dbReference>
<dbReference type="Gene3D" id="3.90.550.10">
    <property type="entry name" value="Spore Coat Polysaccharide Biosynthesis Protein SpsA, Chain A"/>
    <property type="match status" value="1"/>
</dbReference>
<keyword evidence="3" id="KW-1185">Reference proteome</keyword>
<dbReference type="Proteomes" id="UP001174909">
    <property type="component" value="Unassembled WGS sequence"/>
</dbReference>
<organism evidence="2 3">
    <name type="scientific">Geodia barretti</name>
    <name type="common">Barrett's horny sponge</name>
    <dbReference type="NCBI Taxonomy" id="519541"/>
    <lineage>
        <taxon>Eukaryota</taxon>
        <taxon>Metazoa</taxon>
        <taxon>Porifera</taxon>
        <taxon>Demospongiae</taxon>
        <taxon>Heteroscleromorpha</taxon>
        <taxon>Tetractinellida</taxon>
        <taxon>Astrophorina</taxon>
        <taxon>Geodiidae</taxon>
        <taxon>Geodia</taxon>
    </lineage>
</organism>
<proteinExistence type="predicted"/>
<evidence type="ECO:0000313" key="3">
    <source>
        <dbReference type="Proteomes" id="UP001174909"/>
    </source>
</evidence>
<gene>
    <name evidence="2" type="ORF">GBAR_LOCUS7992</name>
</gene>
<dbReference type="AlphaFoldDB" id="A0AA35RJY9"/>
<keyword evidence="1" id="KW-0802">TPR repeat</keyword>
<accession>A0AA35RJY9</accession>
<dbReference type="PANTHER" id="PTHR10859:SF91">
    <property type="entry name" value="DOLICHYL-PHOSPHATE BETA-GLUCOSYLTRANSFERASE"/>
    <property type="match status" value="1"/>
</dbReference>
<evidence type="ECO:0000313" key="2">
    <source>
        <dbReference type="EMBL" id="CAI8012457.1"/>
    </source>
</evidence>
<protein>
    <submittedName>
        <fullName evidence="2">Dolichyl-phosphate beta-glucosyltransferase ALG5B</fullName>
    </submittedName>
</protein>
<evidence type="ECO:0000256" key="1">
    <source>
        <dbReference type="PROSITE-ProRule" id="PRU00339"/>
    </source>
</evidence>
<dbReference type="InterPro" id="IPR029044">
    <property type="entry name" value="Nucleotide-diphossugar_trans"/>
</dbReference>
<dbReference type="SUPFAM" id="SSF48452">
    <property type="entry name" value="TPR-like"/>
    <property type="match status" value="1"/>
</dbReference>
<dbReference type="GO" id="GO:0006487">
    <property type="term" value="P:protein N-linked glycosylation"/>
    <property type="evidence" value="ECO:0007669"/>
    <property type="project" value="TreeGrafter"/>
</dbReference>
<dbReference type="PANTHER" id="PTHR10859">
    <property type="entry name" value="GLYCOSYL TRANSFERASE"/>
    <property type="match status" value="1"/>
</dbReference>
<dbReference type="PROSITE" id="PS50005">
    <property type="entry name" value="TPR"/>
    <property type="match status" value="1"/>
</dbReference>